<evidence type="ECO:0000313" key="3">
    <source>
        <dbReference type="Proteomes" id="UP000758155"/>
    </source>
</evidence>
<organism evidence="2 3">
    <name type="scientific">Didymella heteroderae</name>
    <dbReference type="NCBI Taxonomy" id="1769908"/>
    <lineage>
        <taxon>Eukaryota</taxon>
        <taxon>Fungi</taxon>
        <taxon>Dikarya</taxon>
        <taxon>Ascomycota</taxon>
        <taxon>Pezizomycotina</taxon>
        <taxon>Dothideomycetes</taxon>
        <taxon>Pleosporomycetidae</taxon>
        <taxon>Pleosporales</taxon>
        <taxon>Pleosporineae</taxon>
        <taxon>Didymellaceae</taxon>
        <taxon>Didymella</taxon>
    </lineage>
</organism>
<dbReference type="Gene3D" id="3.30.420.10">
    <property type="entry name" value="Ribonuclease H-like superfamily/Ribonuclease H"/>
    <property type="match status" value="1"/>
</dbReference>
<dbReference type="PANTHER" id="PTHR43040:SF1">
    <property type="entry name" value="RIBONUCLEASE D"/>
    <property type="match status" value="1"/>
</dbReference>
<dbReference type="OrthoDB" id="26838at2759"/>
<dbReference type="Pfam" id="PF01612">
    <property type="entry name" value="DNA_pol_A_exo1"/>
    <property type="match status" value="1"/>
</dbReference>
<comment type="caution">
    <text evidence="2">The sequence shown here is derived from an EMBL/GenBank/DDBJ whole genome shotgun (WGS) entry which is preliminary data.</text>
</comment>
<accession>A0A9P5C589</accession>
<feature type="domain" description="3'-5' exonuclease" evidence="1">
    <location>
        <begin position="32"/>
        <end position="228"/>
    </location>
</feature>
<dbReference type="GO" id="GO:0003676">
    <property type="term" value="F:nucleic acid binding"/>
    <property type="evidence" value="ECO:0007669"/>
    <property type="project" value="InterPro"/>
</dbReference>
<dbReference type="SUPFAM" id="SSF53098">
    <property type="entry name" value="Ribonuclease H-like"/>
    <property type="match status" value="1"/>
</dbReference>
<dbReference type="Proteomes" id="UP000758155">
    <property type="component" value="Unassembled WGS sequence"/>
</dbReference>
<dbReference type="InterPro" id="IPR036397">
    <property type="entry name" value="RNaseH_sf"/>
</dbReference>
<gene>
    <name evidence="2" type="ORF">E8E12_011354</name>
</gene>
<proteinExistence type="predicted"/>
<dbReference type="InterPro" id="IPR002562">
    <property type="entry name" value="3'-5'_exonuclease_dom"/>
</dbReference>
<sequence>MTSITTLTDDDLLENIQRIDGIVLNDGPSFMVVDCDSALSDLIDILVALPTEPPSIYVDLEGINLSRQGTISILQLYVLPKDYTYLIDVHQLQHRAFSTTGKQSEKCLKDILEAKDVPKVFFDVRNDSDALFHHFQINLSGVDDIQLMELATRTFQRKFVNGLQRCIENDAVMTVAEKYTWNAAKEKGKKLFAPERGGRYEVFNDRPLAKDIIQYCVQDVQFLPRLWSRYKGRMSAPWATKVQVATEERIASSRSVDYNGHGKHKALAPKGWYTPPSSSYRRTRRWEETWDDY</sequence>
<keyword evidence="3" id="KW-1185">Reference proteome</keyword>
<evidence type="ECO:0000313" key="2">
    <source>
        <dbReference type="EMBL" id="KAF3046143.1"/>
    </source>
</evidence>
<protein>
    <recommendedName>
        <fullName evidence="1">3'-5' exonuclease domain-containing protein</fullName>
    </recommendedName>
</protein>
<dbReference type="GO" id="GO:0006139">
    <property type="term" value="P:nucleobase-containing compound metabolic process"/>
    <property type="evidence" value="ECO:0007669"/>
    <property type="project" value="InterPro"/>
</dbReference>
<dbReference type="GO" id="GO:0008408">
    <property type="term" value="F:3'-5' exonuclease activity"/>
    <property type="evidence" value="ECO:0007669"/>
    <property type="project" value="InterPro"/>
</dbReference>
<reference evidence="2" key="1">
    <citation type="submission" date="2019-04" db="EMBL/GenBank/DDBJ databases">
        <title>Sequencing of skin fungus with MAO and IRED activity.</title>
        <authorList>
            <person name="Marsaioli A.J."/>
            <person name="Bonatto J.M.C."/>
            <person name="Reis Junior O."/>
        </authorList>
    </citation>
    <scope>NUCLEOTIDE SEQUENCE</scope>
    <source>
        <strain evidence="2">28M1</strain>
    </source>
</reference>
<dbReference type="PANTHER" id="PTHR43040">
    <property type="entry name" value="RIBONUCLEASE D"/>
    <property type="match status" value="1"/>
</dbReference>
<dbReference type="AlphaFoldDB" id="A0A9P5C589"/>
<name>A0A9P5C589_9PLEO</name>
<dbReference type="EMBL" id="SWKV01000005">
    <property type="protein sequence ID" value="KAF3046143.1"/>
    <property type="molecule type" value="Genomic_DNA"/>
</dbReference>
<evidence type="ECO:0000259" key="1">
    <source>
        <dbReference type="Pfam" id="PF01612"/>
    </source>
</evidence>
<dbReference type="InterPro" id="IPR012337">
    <property type="entry name" value="RNaseH-like_sf"/>
</dbReference>